<accession>A0A7C4B9C3</accession>
<dbReference type="Gene3D" id="3.40.50.300">
    <property type="entry name" value="P-loop containing nucleotide triphosphate hydrolases"/>
    <property type="match status" value="1"/>
</dbReference>
<evidence type="ECO:0000256" key="3">
    <source>
        <dbReference type="ARBA" id="ARBA00022741"/>
    </source>
</evidence>
<comment type="similarity">
    <text evidence="1">Belongs to the ABC transporter superfamily.</text>
</comment>
<comment type="caution">
    <text evidence="7">The sequence shown here is derived from an EMBL/GenBank/DDBJ whole genome shotgun (WGS) entry which is preliminary data.</text>
</comment>
<evidence type="ECO:0000256" key="2">
    <source>
        <dbReference type="ARBA" id="ARBA00022448"/>
    </source>
</evidence>
<protein>
    <submittedName>
        <fullName evidence="7">ABC transporter ATP-binding protein</fullName>
    </submittedName>
</protein>
<gene>
    <name evidence="7" type="ORF">ENV17_03535</name>
</gene>
<dbReference type="InterPro" id="IPR003439">
    <property type="entry name" value="ABC_transporter-like_ATP-bd"/>
</dbReference>
<evidence type="ECO:0000259" key="6">
    <source>
        <dbReference type="PROSITE" id="PS50893"/>
    </source>
</evidence>
<organism evidence="7">
    <name type="scientific">Thermofilum pendens</name>
    <dbReference type="NCBI Taxonomy" id="2269"/>
    <lineage>
        <taxon>Archaea</taxon>
        <taxon>Thermoproteota</taxon>
        <taxon>Thermoprotei</taxon>
        <taxon>Thermofilales</taxon>
        <taxon>Thermofilaceae</taxon>
        <taxon>Thermofilum</taxon>
    </lineage>
</organism>
<dbReference type="GO" id="GO:0015807">
    <property type="term" value="P:L-amino acid transport"/>
    <property type="evidence" value="ECO:0007669"/>
    <property type="project" value="TreeGrafter"/>
</dbReference>
<evidence type="ECO:0000313" key="7">
    <source>
        <dbReference type="EMBL" id="HGI43441.1"/>
    </source>
</evidence>
<dbReference type="Pfam" id="PF00005">
    <property type="entry name" value="ABC_tran"/>
    <property type="match status" value="1"/>
</dbReference>
<dbReference type="InterPro" id="IPR003593">
    <property type="entry name" value="AAA+_ATPase"/>
</dbReference>
<dbReference type="PANTHER" id="PTHR43820">
    <property type="entry name" value="HIGH-AFFINITY BRANCHED-CHAIN AMINO ACID TRANSPORT ATP-BINDING PROTEIN LIVF"/>
    <property type="match status" value="1"/>
</dbReference>
<dbReference type="SMART" id="SM00382">
    <property type="entry name" value="AAA"/>
    <property type="match status" value="1"/>
</dbReference>
<dbReference type="SUPFAM" id="SSF52540">
    <property type="entry name" value="P-loop containing nucleoside triphosphate hydrolases"/>
    <property type="match status" value="1"/>
</dbReference>
<dbReference type="InterPro" id="IPR017871">
    <property type="entry name" value="ABC_transporter-like_CS"/>
</dbReference>
<evidence type="ECO:0000256" key="1">
    <source>
        <dbReference type="ARBA" id="ARBA00005417"/>
    </source>
</evidence>
<reference evidence="7" key="1">
    <citation type="journal article" date="2020" name="mSystems">
        <title>Genome- and Community-Level Interaction Insights into Carbon Utilization and Element Cycling Functions of Hydrothermarchaeota in Hydrothermal Sediment.</title>
        <authorList>
            <person name="Zhou Z."/>
            <person name="Liu Y."/>
            <person name="Xu W."/>
            <person name="Pan J."/>
            <person name="Luo Z.H."/>
            <person name="Li M."/>
        </authorList>
    </citation>
    <scope>NUCLEOTIDE SEQUENCE [LARGE SCALE GENOMIC DNA]</scope>
    <source>
        <strain evidence="7">SpSt-735</strain>
    </source>
</reference>
<dbReference type="PROSITE" id="PS50893">
    <property type="entry name" value="ABC_TRANSPORTER_2"/>
    <property type="match status" value="1"/>
</dbReference>
<sequence length="238" mass="25604">MVDVLEVENLRAGYGKMVVLHGVEINVGGKEIVAVIGPNGAGKTTLLNAIFGLATLHSGTIRYRGVVLNGLKPHEIVRLGVGYAPQLDNVFPNLTVEENLLVGAYIRGKDPGVRADIEDVLELFPEIKRRRHQKAKFLSGGERQMLAVARALMSKPSLLLLDEPTAGLSPKAGTALIKKIKEIQETRGVSVLLVEQNVERALEIAERAAVLVGGRIVKQAAPGELKGVPLERVFFGGE</sequence>
<dbReference type="PROSITE" id="PS00211">
    <property type="entry name" value="ABC_TRANSPORTER_1"/>
    <property type="match status" value="1"/>
</dbReference>
<proteinExistence type="inferred from homology"/>
<dbReference type="InterPro" id="IPR027417">
    <property type="entry name" value="P-loop_NTPase"/>
</dbReference>
<dbReference type="EMBL" id="DTFI01000084">
    <property type="protein sequence ID" value="HGI43441.1"/>
    <property type="molecule type" value="Genomic_DNA"/>
</dbReference>
<dbReference type="PANTHER" id="PTHR43820:SF7">
    <property type="entry name" value="BRANCHED-CHAIN AMINO ACID TRANSPORT ATP-BINDING PROTEIN LIVF-RELATED"/>
    <property type="match status" value="1"/>
</dbReference>
<evidence type="ECO:0000256" key="4">
    <source>
        <dbReference type="ARBA" id="ARBA00022840"/>
    </source>
</evidence>
<keyword evidence="2" id="KW-0813">Transport</keyword>
<dbReference type="GO" id="GO:0016887">
    <property type="term" value="F:ATP hydrolysis activity"/>
    <property type="evidence" value="ECO:0007669"/>
    <property type="project" value="InterPro"/>
</dbReference>
<keyword evidence="4 7" id="KW-0067">ATP-binding</keyword>
<dbReference type="GO" id="GO:0015658">
    <property type="term" value="F:branched-chain amino acid transmembrane transporter activity"/>
    <property type="evidence" value="ECO:0007669"/>
    <property type="project" value="TreeGrafter"/>
</dbReference>
<name>A0A7C4B9C3_THEPE</name>
<dbReference type="InterPro" id="IPR052156">
    <property type="entry name" value="BCAA_Transport_ATP-bd_LivF"/>
</dbReference>
<dbReference type="GO" id="GO:0005524">
    <property type="term" value="F:ATP binding"/>
    <property type="evidence" value="ECO:0007669"/>
    <property type="project" value="UniProtKB-KW"/>
</dbReference>
<keyword evidence="5" id="KW-0029">Amino-acid transport</keyword>
<dbReference type="AlphaFoldDB" id="A0A7C4B9C3"/>
<keyword evidence="3" id="KW-0547">Nucleotide-binding</keyword>
<feature type="domain" description="ABC transporter" evidence="6">
    <location>
        <begin position="5"/>
        <end position="238"/>
    </location>
</feature>
<dbReference type="CDD" id="cd03224">
    <property type="entry name" value="ABC_TM1139_LivF_branched"/>
    <property type="match status" value="1"/>
</dbReference>
<evidence type="ECO:0000256" key="5">
    <source>
        <dbReference type="ARBA" id="ARBA00022970"/>
    </source>
</evidence>